<reference evidence="1" key="1">
    <citation type="journal article" date="2020" name="Stud. Mycol.">
        <title>101 Dothideomycetes genomes: a test case for predicting lifestyles and emergence of pathogens.</title>
        <authorList>
            <person name="Haridas S."/>
            <person name="Albert R."/>
            <person name="Binder M."/>
            <person name="Bloem J."/>
            <person name="Labutti K."/>
            <person name="Salamov A."/>
            <person name="Andreopoulos B."/>
            <person name="Baker S."/>
            <person name="Barry K."/>
            <person name="Bills G."/>
            <person name="Bluhm B."/>
            <person name="Cannon C."/>
            <person name="Castanera R."/>
            <person name="Culley D."/>
            <person name="Daum C."/>
            <person name="Ezra D."/>
            <person name="Gonzalez J."/>
            <person name="Henrissat B."/>
            <person name="Kuo A."/>
            <person name="Liang C."/>
            <person name="Lipzen A."/>
            <person name="Lutzoni F."/>
            <person name="Magnuson J."/>
            <person name="Mondo S."/>
            <person name="Nolan M."/>
            <person name="Ohm R."/>
            <person name="Pangilinan J."/>
            <person name="Park H.-J."/>
            <person name="Ramirez L."/>
            <person name="Alfaro M."/>
            <person name="Sun H."/>
            <person name="Tritt A."/>
            <person name="Yoshinaga Y."/>
            <person name="Zwiers L.-H."/>
            <person name="Turgeon B."/>
            <person name="Goodwin S."/>
            <person name="Spatafora J."/>
            <person name="Crous P."/>
            <person name="Grigoriev I."/>
        </authorList>
    </citation>
    <scope>NUCLEOTIDE SEQUENCE</scope>
    <source>
        <strain evidence="1">ATCC 200398</strain>
    </source>
</reference>
<gene>
    <name evidence="1" type="ORF">BDR25DRAFT_354449</name>
</gene>
<dbReference type="Proteomes" id="UP000799755">
    <property type="component" value="Unassembled WGS sequence"/>
</dbReference>
<comment type="caution">
    <text evidence="1">The sequence shown here is derived from an EMBL/GenBank/DDBJ whole genome shotgun (WGS) entry which is preliminary data.</text>
</comment>
<sequence>MCLPFMAKSSALVAVCTCLLCPQLLPLRTRAFHHPQGASSQAISLFTPLTSPQSVALPLHCPQILSFVTSFHTTFRSSSHNSSPPPSNFTPASCNSFPIHFINSLPLVVAIISSVVIAFSTNLVSTAPMSGLIEGSTDADLAVTQSFHSWGMASRSVSCTETGHLCTAYSLFQACPLPHLRGKTWLAGCFQDHSEGQYQIRAVMLALFQRDCDPPNVYFDLTGPGSTNLAFPDGAFPKSCAWDSSSIVSSDETRIRLDMCIPCPPFIFFGEFRKVLDSWLRQGKHSLHLPYMEASSFDNFALLPAKAHRPAAFTFSSGSPSPQLQLTTAPTSSSTHPVNPSSSPSKRRTNMRFTTFALALGAAVSRAVGAPTEVTIPTVGMAWNAHGGKTTLYGIDQCVAVNFGEFANIQITKAVSCVFFTGEKCDGNSVTIDGPAKHVLQFSDSDGDGVMTYALCFLDWLSQVSRLLSMNDRWDSAQCAENDMMGAPVSMAGYSSSKPAVKFIVSFQLIAHFLNKNLNELLASL</sequence>
<organism evidence="1 2">
    <name type="scientific">Lindgomyces ingoldianus</name>
    <dbReference type="NCBI Taxonomy" id="673940"/>
    <lineage>
        <taxon>Eukaryota</taxon>
        <taxon>Fungi</taxon>
        <taxon>Dikarya</taxon>
        <taxon>Ascomycota</taxon>
        <taxon>Pezizomycotina</taxon>
        <taxon>Dothideomycetes</taxon>
        <taxon>Pleosporomycetidae</taxon>
        <taxon>Pleosporales</taxon>
        <taxon>Lindgomycetaceae</taxon>
        <taxon>Lindgomyces</taxon>
    </lineage>
</organism>
<evidence type="ECO:0000313" key="2">
    <source>
        <dbReference type="Proteomes" id="UP000799755"/>
    </source>
</evidence>
<protein>
    <submittedName>
        <fullName evidence="1">Uncharacterized protein</fullName>
    </submittedName>
</protein>
<accession>A0ACB6QXF0</accession>
<name>A0ACB6QXF0_9PLEO</name>
<proteinExistence type="predicted"/>
<evidence type="ECO:0000313" key="1">
    <source>
        <dbReference type="EMBL" id="KAF2471190.1"/>
    </source>
</evidence>
<dbReference type="EMBL" id="MU003505">
    <property type="protein sequence ID" value="KAF2471190.1"/>
    <property type="molecule type" value="Genomic_DNA"/>
</dbReference>
<keyword evidence="2" id="KW-1185">Reference proteome</keyword>